<dbReference type="Pfam" id="PF13439">
    <property type="entry name" value="Glyco_transf_4"/>
    <property type="match status" value="1"/>
</dbReference>
<dbReference type="PANTHER" id="PTHR46401:SF2">
    <property type="entry name" value="GLYCOSYLTRANSFERASE WBBK-RELATED"/>
    <property type="match status" value="1"/>
</dbReference>
<keyword evidence="1 4" id="KW-0808">Transferase</keyword>
<gene>
    <name evidence="4" type="ORF">CCZ37_12270</name>
</gene>
<dbReference type="CDD" id="cd03809">
    <property type="entry name" value="GT4_MtfB-like"/>
    <property type="match status" value="1"/>
</dbReference>
<protein>
    <submittedName>
        <fullName evidence="4">Glycosyltransferase family 1 protein</fullName>
    </submittedName>
</protein>
<dbReference type="KEGG" id="vqi:CCZ37_12270"/>
<dbReference type="SUPFAM" id="SSF53756">
    <property type="entry name" value="UDP-Glycosyltransferase/glycogen phosphorylase"/>
    <property type="match status" value="1"/>
</dbReference>
<evidence type="ECO:0000313" key="4">
    <source>
        <dbReference type="EMBL" id="ASU23316.1"/>
    </source>
</evidence>
<keyword evidence="5" id="KW-1185">Reference proteome</keyword>
<dbReference type="EMBL" id="CP022741">
    <property type="protein sequence ID" value="ASU23316.1"/>
    <property type="molecule type" value="Genomic_DNA"/>
</dbReference>
<dbReference type="Proteomes" id="UP000215148">
    <property type="component" value="Chromosome 1"/>
</dbReference>
<feature type="domain" description="Glycosyltransferase subfamily 4-like N-terminal" evidence="3">
    <location>
        <begin position="63"/>
        <end position="166"/>
    </location>
</feature>
<dbReference type="GO" id="GO:0016757">
    <property type="term" value="F:glycosyltransferase activity"/>
    <property type="evidence" value="ECO:0007669"/>
    <property type="project" value="InterPro"/>
</dbReference>
<dbReference type="GO" id="GO:0009103">
    <property type="term" value="P:lipopolysaccharide biosynthetic process"/>
    <property type="evidence" value="ECO:0007669"/>
    <property type="project" value="TreeGrafter"/>
</dbReference>
<dbReference type="RefSeq" id="WP_088729216.1">
    <property type="nucleotide sequence ID" value="NZ_CAWNHI010000001.1"/>
</dbReference>
<name>A0A223N0U2_9VIBR</name>
<evidence type="ECO:0000259" key="2">
    <source>
        <dbReference type="Pfam" id="PF00534"/>
    </source>
</evidence>
<evidence type="ECO:0000259" key="3">
    <source>
        <dbReference type="Pfam" id="PF13439"/>
    </source>
</evidence>
<dbReference type="Gene3D" id="3.40.50.2000">
    <property type="entry name" value="Glycogen Phosphorylase B"/>
    <property type="match status" value="2"/>
</dbReference>
<feature type="domain" description="Glycosyl transferase family 1" evidence="2">
    <location>
        <begin position="177"/>
        <end position="333"/>
    </location>
</feature>
<sequence length="363" mass="41088">MKLGIDIRWMVNNHRGMGRFAEFLIKPVEEKITAFAPNNIDTSNYNVVKKGNSFFPWWEQCILPFLSKKEQMDYIIFPYNTGPIIGCGKAKKIVVIHDLIFMRSKNELPLSMSLYQTLGRYYRRFVVPKVAKNSDVIITVSEYTKSELVGKLNIPESKIKVIPNSISNKWFGAYAGLSERKPYLFTVAGEAPSKNVPKLIEAFSLAKKYIDDNVTLRIAGIKAAHHSEFIEIAKKFKIESDVEFLGFISDRELQVQYREARAFIFASLFEGFGIPLLEAMASGTPVCCSNSTSLPEVVGDSSLLFDPCDVNAISKSIIEILTEEVSISENRVSKAYLRASEFSESAVNRQIKVFWRKYCDSDC</sequence>
<evidence type="ECO:0000256" key="1">
    <source>
        <dbReference type="ARBA" id="ARBA00022679"/>
    </source>
</evidence>
<evidence type="ECO:0000313" key="5">
    <source>
        <dbReference type="Proteomes" id="UP000215148"/>
    </source>
</evidence>
<reference evidence="4 5" key="1">
    <citation type="submission" date="2017-08" db="EMBL/GenBank/DDBJ databases">
        <title>The Vibrio qinghaiensis sp.-Q67 is a luminous bacteria isolated firstly from Qinghai lake, Qinghai province, China, which has been proved to be very sensitive to detect environmental and food pollutants. Therefore, complete genome analysis of V. qinghaiensis sp.-Q67 highlights the potential application of this strain on detection of hazards in the contaminated environments.</title>
        <authorList>
            <person name="Gong L."/>
        </authorList>
    </citation>
    <scope>NUCLEOTIDE SEQUENCE [LARGE SCALE GENOMIC DNA]</scope>
    <source>
        <strain evidence="4 5">Q67</strain>
    </source>
</reference>
<accession>A0A223N0U2</accession>
<dbReference type="AlphaFoldDB" id="A0A223N0U2"/>
<organism evidence="4 5">
    <name type="scientific">Vibrio qinghaiensis</name>
    <dbReference type="NCBI Taxonomy" id="2025808"/>
    <lineage>
        <taxon>Bacteria</taxon>
        <taxon>Pseudomonadati</taxon>
        <taxon>Pseudomonadota</taxon>
        <taxon>Gammaproteobacteria</taxon>
        <taxon>Vibrionales</taxon>
        <taxon>Vibrionaceae</taxon>
        <taxon>Vibrio</taxon>
    </lineage>
</organism>
<proteinExistence type="predicted"/>
<dbReference type="InterPro" id="IPR001296">
    <property type="entry name" value="Glyco_trans_1"/>
</dbReference>
<dbReference type="InterPro" id="IPR028098">
    <property type="entry name" value="Glyco_trans_4-like_N"/>
</dbReference>
<dbReference type="Pfam" id="PF00534">
    <property type="entry name" value="Glycos_transf_1"/>
    <property type="match status" value="1"/>
</dbReference>
<dbReference type="PANTHER" id="PTHR46401">
    <property type="entry name" value="GLYCOSYLTRANSFERASE WBBK-RELATED"/>
    <property type="match status" value="1"/>
</dbReference>